<dbReference type="Gene3D" id="1.10.3090.10">
    <property type="entry name" value="cca-adding enzyme, domain 2"/>
    <property type="match status" value="1"/>
</dbReference>
<dbReference type="InterPro" id="IPR043519">
    <property type="entry name" value="NT_sf"/>
</dbReference>
<evidence type="ECO:0000256" key="5">
    <source>
        <dbReference type="ARBA" id="ARBA00023268"/>
    </source>
</evidence>
<protein>
    <submittedName>
        <fullName evidence="7">Possible nucleotidyltransferase</fullName>
    </submittedName>
</protein>
<dbReference type="GO" id="GO:0016787">
    <property type="term" value="F:hydrolase activity"/>
    <property type="evidence" value="ECO:0007669"/>
    <property type="project" value="UniProtKB-KW"/>
</dbReference>
<evidence type="ECO:0000256" key="3">
    <source>
        <dbReference type="ARBA" id="ARBA00022801"/>
    </source>
</evidence>
<evidence type="ECO:0000256" key="2">
    <source>
        <dbReference type="ARBA" id="ARBA00022695"/>
    </source>
</evidence>
<organism evidence="7">
    <name type="scientific">hydrothermal vent metagenome</name>
    <dbReference type="NCBI Taxonomy" id="652676"/>
    <lineage>
        <taxon>unclassified sequences</taxon>
        <taxon>metagenomes</taxon>
        <taxon>ecological metagenomes</taxon>
    </lineage>
</organism>
<dbReference type="InterPro" id="IPR013546">
    <property type="entry name" value="PII_UdlTrfase/GS_AdlTrfase"/>
</dbReference>
<dbReference type="InterPro" id="IPR002912">
    <property type="entry name" value="ACT_dom"/>
</dbReference>
<dbReference type="PANTHER" id="PTHR47320:SF1">
    <property type="entry name" value="BIFUNCTIONAL URIDYLYLTRANSFERASE_URIDYLYL-REMOVING ENZYME"/>
    <property type="match status" value="1"/>
</dbReference>
<keyword evidence="4" id="KW-0460">Magnesium</keyword>
<dbReference type="SUPFAM" id="SSF81301">
    <property type="entry name" value="Nucleotidyltransferase"/>
    <property type="match status" value="1"/>
</dbReference>
<evidence type="ECO:0000256" key="4">
    <source>
        <dbReference type="ARBA" id="ARBA00022842"/>
    </source>
</evidence>
<evidence type="ECO:0000259" key="6">
    <source>
        <dbReference type="PROSITE" id="PS51671"/>
    </source>
</evidence>
<keyword evidence="3" id="KW-0378">Hydrolase</keyword>
<dbReference type="Gene3D" id="3.30.460.10">
    <property type="entry name" value="Beta Polymerase, domain 2"/>
    <property type="match status" value="1"/>
</dbReference>
<dbReference type="HAMAP" id="MF_00277">
    <property type="entry name" value="PII_uridylyl_transf"/>
    <property type="match status" value="1"/>
</dbReference>
<evidence type="ECO:0000313" key="7">
    <source>
        <dbReference type="EMBL" id="SFV53011.1"/>
    </source>
</evidence>
<accession>A0A1W1BHS5</accession>
<name>A0A1W1BHS5_9ZZZZ</name>
<dbReference type="AlphaFoldDB" id="A0A1W1BHS5"/>
<dbReference type="Pfam" id="PF08335">
    <property type="entry name" value="GlnD_UR_UTase"/>
    <property type="match status" value="1"/>
</dbReference>
<dbReference type="CDD" id="cd04873">
    <property type="entry name" value="ACT_UUR-ACR-like"/>
    <property type="match status" value="1"/>
</dbReference>
<keyword evidence="5" id="KW-0511">Multifunctional enzyme</keyword>
<evidence type="ECO:0000256" key="1">
    <source>
        <dbReference type="ARBA" id="ARBA00022679"/>
    </source>
</evidence>
<dbReference type="SUPFAM" id="SSF109604">
    <property type="entry name" value="HD-domain/PDEase-like"/>
    <property type="match status" value="1"/>
</dbReference>
<dbReference type="InterPro" id="IPR010043">
    <property type="entry name" value="UTase/UR"/>
</dbReference>
<keyword evidence="2" id="KW-0548">Nucleotidyltransferase</keyword>
<feature type="domain" description="ACT" evidence="6">
    <location>
        <begin position="754"/>
        <end position="818"/>
    </location>
</feature>
<reference evidence="7" key="1">
    <citation type="submission" date="2016-10" db="EMBL/GenBank/DDBJ databases">
        <authorList>
            <person name="de Groot N.N."/>
        </authorList>
    </citation>
    <scope>NUCLEOTIDE SEQUENCE</scope>
</reference>
<dbReference type="CDD" id="cd05401">
    <property type="entry name" value="NT_GlnE_GlnD_like"/>
    <property type="match status" value="1"/>
</dbReference>
<dbReference type="GO" id="GO:0008773">
    <property type="term" value="F:[protein-PII] uridylyltransferase activity"/>
    <property type="evidence" value="ECO:0007669"/>
    <property type="project" value="InterPro"/>
</dbReference>
<dbReference type="PROSITE" id="PS51671">
    <property type="entry name" value="ACT"/>
    <property type="match status" value="1"/>
</dbReference>
<proteinExistence type="inferred from homology"/>
<gene>
    <name evidence="7" type="ORF">MNB_SV-14-1234</name>
</gene>
<keyword evidence="1 7" id="KW-0808">Transferase</keyword>
<dbReference type="PIRSF" id="PIRSF006288">
    <property type="entry name" value="PII_uridyltransf"/>
    <property type="match status" value="1"/>
</dbReference>
<sequence>MDNIKTEIETLIYENAPDFEIAKVLKKDIKAYYKTLDKTFSQNNGKDFLLKHTRKIDTIIQMVYKIAMRSMFGTYMPMKSTLPITLLALGSYGREQLCVYSDIDLMIVYKEVAGYNTKEMIEKILLILWDAGLKLGHRVHEVGELFEVSKTDITIKTSMIESRFIEGSNQLWHQTENELNKIRKYKQKDFIEAKIEEMKKLHEKYPMTMEPNLKEGVGGFRNANLVYWIGNILYNVSKIKDLNSSIISEKEYKEFHISLDFLFKVRSALHLASRKKEDRLRLELIPTVAHYLGYKDNKKEHIKFARKVISHLKLIKLYTTIWLNELTHYYKDKNMLRPQKLNNSYFELLEQLTLASAKQFPVHPSFLKALNNSYKTPNVEDKVYKILFNLFANPQSHYVLETLIDTRLLGYTVPYLKSVVNLPQFDGYHQYAVGVHIVKSIEALENIKDSRVKILYDALDKREKIFIKLIALLHDAGKGRKRPHSEVGTVLFKGLAKKLNLSEKEIKIGKNLILHHTLMSTTAQREDLYSEQTILKFSAHFPTQRELNFIYILTYADMNGVGTPIYNDFNSRLINTLYKQACFVIYNVTLVKETGKRIKKEKQLKLIEEFQQLPKSLQKKTLKINSDMFFIKNTPQRIISIVEKAQELKDCEFIISNKHSLTIEILRKNNLDLSYLLHKLSHLELVQMDIYKLFSGIKYFRIDFSETINSNEELYLEELINSALEKKHRLLLKKPNINKKNIHIDCNHSQEHAIVRLNCSNQKGLISYLIKLFDRLEIDISSAKIHTKMNRVNDLFLIEKNGNFCNNTEQIIQKLTES</sequence>
<dbReference type="PANTHER" id="PTHR47320">
    <property type="entry name" value="BIFUNCTIONAL URIDYLYLTRANSFERASE/URIDYLYL-REMOVING ENZYME"/>
    <property type="match status" value="1"/>
</dbReference>
<dbReference type="EMBL" id="FPHN01000016">
    <property type="protein sequence ID" value="SFV53011.1"/>
    <property type="molecule type" value="Genomic_DNA"/>
</dbReference>